<gene>
    <name evidence="1" type="ORF">RBJ30_07960</name>
</gene>
<evidence type="ECO:0008006" key="3">
    <source>
        <dbReference type="Google" id="ProtNLM"/>
    </source>
</evidence>
<accession>A0AAW8HNI9</accession>
<comment type="caution">
    <text evidence="1">The sequence shown here is derived from an EMBL/GenBank/DDBJ whole genome shotgun (WGS) entry which is preliminary data.</text>
</comment>
<proteinExistence type="predicted"/>
<name>A0AAW8HNI9_PLUGE</name>
<organism evidence="1 2">
    <name type="scientific">Pluralibacter gergoviae</name>
    <name type="common">Enterobacter gergoviae</name>
    <dbReference type="NCBI Taxonomy" id="61647"/>
    <lineage>
        <taxon>Bacteria</taxon>
        <taxon>Pseudomonadati</taxon>
        <taxon>Pseudomonadota</taxon>
        <taxon>Gammaproteobacteria</taxon>
        <taxon>Enterobacterales</taxon>
        <taxon>Enterobacteriaceae</taxon>
        <taxon>Pluralibacter</taxon>
    </lineage>
</organism>
<protein>
    <recommendedName>
        <fullName evidence="3">CopG family transcriptional regulator</fullName>
    </recommendedName>
</protein>
<dbReference type="RefSeq" id="WP_071195724.1">
    <property type="nucleotide sequence ID" value="NZ_CP139937.1"/>
</dbReference>
<dbReference type="EMBL" id="JAVDNV010000004">
    <property type="protein sequence ID" value="MDQ2309036.1"/>
    <property type="molecule type" value="Genomic_DNA"/>
</dbReference>
<dbReference type="Proteomes" id="UP001236270">
    <property type="component" value="Unassembled WGS sequence"/>
</dbReference>
<sequence length="62" mass="6950">MIDKNKQLGISFDPYVMEQLFALASTREHGSVHTIVKKAVSQFLKTVNSNSVKDSHNDRSSN</sequence>
<evidence type="ECO:0000313" key="2">
    <source>
        <dbReference type="Proteomes" id="UP001236270"/>
    </source>
</evidence>
<evidence type="ECO:0000313" key="1">
    <source>
        <dbReference type="EMBL" id="MDQ2309036.1"/>
    </source>
</evidence>
<dbReference type="AlphaFoldDB" id="A0AAW8HNI9"/>
<reference evidence="1" key="1">
    <citation type="submission" date="2023-08" db="EMBL/GenBank/DDBJ databases">
        <title>WGS of pathogenic bacterial species, Los Angeles County Public Health Laboratories.</title>
        <authorList>
            <person name="Garrigues J.M."/>
            <person name="Green N.M."/>
        </authorList>
    </citation>
    <scope>NUCLEOTIDE SEQUENCE</scope>
    <source>
        <strain evidence="1">LACPHL-BACT-2023-00068</strain>
    </source>
</reference>